<reference evidence="2 3" key="1">
    <citation type="journal article" date="2018" name="J. Microbiol.">
        <title>Bacillus spongiae sp. nov., isolated from sponge of Jeju Island.</title>
        <authorList>
            <person name="Lee G.E."/>
            <person name="Im W.T."/>
            <person name="Park J.S."/>
        </authorList>
    </citation>
    <scope>NUCLEOTIDE SEQUENCE [LARGE SCALE GENOMIC DNA]</scope>
    <source>
        <strain evidence="2 3">135PIL107-10</strain>
    </source>
</reference>
<evidence type="ECO:0000313" key="2">
    <source>
        <dbReference type="EMBL" id="MEI5907756.1"/>
    </source>
</evidence>
<dbReference type="CDD" id="cd00063">
    <property type="entry name" value="FN3"/>
    <property type="match status" value="1"/>
</dbReference>
<evidence type="ECO:0000259" key="1">
    <source>
        <dbReference type="PROSITE" id="PS50853"/>
    </source>
</evidence>
<dbReference type="EMBL" id="JBBAXC010000009">
    <property type="protein sequence ID" value="MEI5907756.1"/>
    <property type="molecule type" value="Genomic_DNA"/>
</dbReference>
<comment type="caution">
    <text evidence="2">The sequence shown here is derived from an EMBL/GenBank/DDBJ whole genome shotgun (WGS) entry which is preliminary data.</text>
</comment>
<dbReference type="InterPro" id="IPR013783">
    <property type="entry name" value="Ig-like_fold"/>
</dbReference>
<dbReference type="SMART" id="SM00060">
    <property type="entry name" value="FN3"/>
    <property type="match status" value="1"/>
</dbReference>
<proteinExistence type="predicted"/>
<keyword evidence="3" id="KW-1185">Reference proteome</keyword>
<dbReference type="Gene3D" id="2.60.40.10">
    <property type="entry name" value="Immunoglobulins"/>
    <property type="match status" value="1"/>
</dbReference>
<dbReference type="Pfam" id="PF00041">
    <property type="entry name" value="fn3"/>
    <property type="match status" value="1"/>
</dbReference>
<name>A0ABU8HEW4_9BACI</name>
<sequence>MPYKIQIKSCLKEELSVLDIGEFCFCIDTNELFIGTDKGNELLANKRDIPSTLIIEESASNGFIVVNGAELKVFDEKGWFEQLGSKADRTELENKAEVVHTHNLSEVKDVDIKAREDGFALLYDNSEGKFVSKALPTESGATSLGELLDVDLTTPLPIDDDVLTFKNGIWKASALTGSVITENFVNGELVELPTTSPPEEVNNFVVTTITRTSLTLKWSPSLSSNVMTYNIYHDNVLIDTLEYIQLEKVVDDLSVYTEYTFRITTVDDYGNESPGIIVNARTEGYSLKLDGLPNSYLKTPILAHDEVIFEFKVQKKPNVTNYYLDSRLTMPNSHVRTNSSGNDSVGAFYNRVYVDDVEVNTSSTPWIPEAVFTEVRLVDESGNNYMASTTIFANALGPSDISKGEIKRIRLLKEGIIVADYDFGTGTYADQSGNDNTLLHIAGVFI</sequence>
<protein>
    <submittedName>
        <fullName evidence="2">Fibronectin type III domain-containing protein</fullName>
    </submittedName>
</protein>
<dbReference type="Proteomes" id="UP001312865">
    <property type="component" value="Unassembled WGS sequence"/>
</dbReference>
<evidence type="ECO:0000313" key="3">
    <source>
        <dbReference type="Proteomes" id="UP001312865"/>
    </source>
</evidence>
<accession>A0ABU8HEW4</accession>
<dbReference type="RefSeq" id="WP_336587200.1">
    <property type="nucleotide sequence ID" value="NZ_JBBAXC010000009.1"/>
</dbReference>
<feature type="domain" description="Fibronectin type-III" evidence="1">
    <location>
        <begin position="197"/>
        <end position="285"/>
    </location>
</feature>
<dbReference type="SUPFAM" id="SSF49265">
    <property type="entry name" value="Fibronectin type III"/>
    <property type="match status" value="1"/>
</dbReference>
<dbReference type="InterPro" id="IPR036116">
    <property type="entry name" value="FN3_sf"/>
</dbReference>
<gene>
    <name evidence="2" type="ORF">WAK64_11900</name>
</gene>
<organism evidence="2 3">
    <name type="scientific">Bacillus spongiae</name>
    <dbReference type="NCBI Taxonomy" id="2683610"/>
    <lineage>
        <taxon>Bacteria</taxon>
        <taxon>Bacillati</taxon>
        <taxon>Bacillota</taxon>
        <taxon>Bacilli</taxon>
        <taxon>Bacillales</taxon>
        <taxon>Bacillaceae</taxon>
        <taxon>Bacillus</taxon>
    </lineage>
</organism>
<dbReference type="InterPro" id="IPR003961">
    <property type="entry name" value="FN3_dom"/>
</dbReference>
<dbReference type="PROSITE" id="PS50853">
    <property type="entry name" value="FN3"/>
    <property type="match status" value="1"/>
</dbReference>